<keyword evidence="5 6" id="KW-0472">Membrane</keyword>
<dbReference type="PANTHER" id="PTHR40277">
    <property type="entry name" value="BLL5419 PROTEIN"/>
    <property type="match status" value="1"/>
</dbReference>
<sequence length="324" mass="33318">MSASSVASSAASSVARWRWLVGALVLALVVWQVGSESVVAGLRALDAGVVALGLGVTLVTTAACAWRWQLVARELGVAIELPTAVAACYRAQLLNTVLPGGVLGDVHRGLVHGRSTGETGRALRAVGWERFAGQVVQALLALVVLLLLPSPVRAALPWALAVVVMAVIGVVLLVRHTPERPTWWSRVARVVRDDITLALLVRRSWPGIVVASVVAVAGHLTTYVVAARAVGVSAPVTTLVPLAVVVLVVAAVPLNLAGWGPREGIAAWVFAAAGLGAGTGVATAVAYGAIVLVANLPGVVVLLRARGPERARVIHVEAGGRARA</sequence>
<evidence type="ECO:0000313" key="7">
    <source>
        <dbReference type="EMBL" id="MFC7363455.1"/>
    </source>
</evidence>
<comment type="caution">
    <text evidence="7">The sequence shown here is derived from an EMBL/GenBank/DDBJ whole genome shotgun (WGS) entry which is preliminary data.</text>
</comment>
<reference evidence="8" key="1">
    <citation type="journal article" date="2019" name="Int. J. Syst. Evol. Microbiol.">
        <title>The Global Catalogue of Microorganisms (GCM) 10K type strain sequencing project: providing services to taxonomists for standard genome sequencing and annotation.</title>
        <authorList>
            <consortium name="The Broad Institute Genomics Platform"/>
            <consortium name="The Broad Institute Genome Sequencing Center for Infectious Disease"/>
            <person name="Wu L."/>
            <person name="Ma J."/>
        </authorList>
    </citation>
    <scope>NUCLEOTIDE SEQUENCE [LARGE SCALE GENOMIC DNA]</scope>
    <source>
        <strain evidence="8">FCH27</strain>
    </source>
</reference>
<keyword evidence="2" id="KW-1003">Cell membrane</keyword>
<dbReference type="RefSeq" id="WP_255889201.1">
    <property type="nucleotide sequence ID" value="NZ_JAFMZM010000002.1"/>
</dbReference>
<feature type="transmembrane region" description="Helical" evidence="6">
    <location>
        <begin position="155"/>
        <end position="174"/>
    </location>
</feature>
<evidence type="ECO:0000256" key="5">
    <source>
        <dbReference type="ARBA" id="ARBA00023136"/>
    </source>
</evidence>
<keyword evidence="4 6" id="KW-1133">Transmembrane helix</keyword>
<dbReference type="EMBL" id="JBHTCH010000030">
    <property type="protein sequence ID" value="MFC7363455.1"/>
    <property type="molecule type" value="Genomic_DNA"/>
</dbReference>
<keyword evidence="3 6" id="KW-0812">Transmembrane</keyword>
<proteinExistence type="predicted"/>
<name>A0ABW2NBY6_9ACTN</name>
<evidence type="ECO:0000256" key="6">
    <source>
        <dbReference type="SAM" id="Phobius"/>
    </source>
</evidence>
<feature type="transmembrane region" description="Helical" evidence="6">
    <location>
        <begin position="131"/>
        <end position="149"/>
    </location>
</feature>
<evidence type="ECO:0000256" key="1">
    <source>
        <dbReference type="ARBA" id="ARBA00004651"/>
    </source>
</evidence>
<evidence type="ECO:0000256" key="2">
    <source>
        <dbReference type="ARBA" id="ARBA00022475"/>
    </source>
</evidence>
<dbReference type="PANTHER" id="PTHR40277:SF1">
    <property type="entry name" value="BLL5419 PROTEIN"/>
    <property type="match status" value="1"/>
</dbReference>
<dbReference type="Pfam" id="PF03706">
    <property type="entry name" value="LPG_synthase_TM"/>
    <property type="match status" value="1"/>
</dbReference>
<feature type="transmembrane region" description="Helical" evidence="6">
    <location>
        <begin position="265"/>
        <end position="294"/>
    </location>
</feature>
<evidence type="ECO:0000256" key="4">
    <source>
        <dbReference type="ARBA" id="ARBA00022989"/>
    </source>
</evidence>
<dbReference type="Proteomes" id="UP001596524">
    <property type="component" value="Unassembled WGS sequence"/>
</dbReference>
<comment type="subcellular location">
    <subcellularLocation>
        <location evidence="1">Cell membrane</location>
        <topology evidence="1">Multi-pass membrane protein</topology>
    </subcellularLocation>
</comment>
<dbReference type="InterPro" id="IPR022791">
    <property type="entry name" value="L-PG_synthase/AglD"/>
</dbReference>
<accession>A0ABW2NBY6</accession>
<gene>
    <name evidence="7" type="ORF">ACFQO6_24500</name>
</gene>
<feature type="transmembrane region" description="Helical" evidence="6">
    <location>
        <begin position="205"/>
        <end position="226"/>
    </location>
</feature>
<evidence type="ECO:0000256" key="3">
    <source>
        <dbReference type="ARBA" id="ARBA00022692"/>
    </source>
</evidence>
<feature type="transmembrane region" description="Helical" evidence="6">
    <location>
        <begin position="238"/>
        <end position="258"/>
    </location>
</feature>
<feature type="transmembrane region" description="Helical" evidence="6">
    <location>
        <begin position="45"/>
        <end position="66"/>
    </location>
</feature>
<protein>
    <submittedName>
        <fullName evidence="7">Lysylphosphatidylglycerol synthase transmembrane domain-containing protein</fullName>
    </submittedName>
</protein>
<keyword evidence="8" id="KW-1185">Reference proteome</keyword>
<organism evidence="7 8">
    <name type="scientific">Nocardioides astragali</name>
    <dbReference type="NCBI Taxonomy" id="1776736"/>
    <lineage>
        <taxon>Bacteria</taxon>
        <taxon>Bacillati</taxon>
        <taxon>Actinomycetota</taxon>
        <taxon>Actinomycetes</taxon>
        <taxon>Propionibacteriales</taxon>
        <taxon>Nocardioidaceae</taxon>
        <taxon>Nocardioides</taxon>
    </lineage>
</organism>
<evidence type="ECO:0000313" key="8">
    <source>
        <dbReference type="Proteomes" id="UP001596524"/>
    </source>
</evidence>